<dbReference type="EMBL" id="DYUC01000088">
    <property type="protein sequence ID" value="HJG87132.1"/>
    <property type="molecule type" value="Genomic_DNA"/>
</dbReference>
<comment type="caution">
    <text evidence="1">The sequence shown here is derived from an EMBL/GenBank/DDBJ whole genome shotgun (WGS) entry which is preliminary data.</text>
</comment>
<evidence type="ECO:0000313" key="1">
    <source>
        <dbReference type="EMBL" id="HJG87132.1"/>
    </source>
</evidence>
<dbReference type="Proteomes" id="UP000760668">
    <property type="component" value="Unassembled WGS sequence"/>
</dbReference>
<reference evidence="1" key="2">
    <citation type="submission" date="2021-09" db="EMBL/GenBank/DDBJ databases">
        <authorList>
            <person name="Gilroy R."/>
        </authorList>
    </citation>
    <scope>NUCLEOTIDE SEQUENCE</scope>
    <source>
        <strain evidence="1">CHK179-5677</strain>
    </source>
</reference>
<dbReference type="PIRSF" id="PIRSF021383">
    <property type="entry name" value="YunB"/>
    <property type="match status" value="1"/>
</dbReference>
<dbReference type="InterPro" id="IPR014197">
    <property type="entry name" value="Sporulation_prot_YunB"/>
</dbReference>
<gene>
    <name evidence="1" type="primary">yunB</name>
    <name evidence="1" type="ORF">K8V01_08940</name>
</gene>
<dbReference type="AlphaFoldDB" id="A0A921MMT4"/>
<name>A0A921MMT4_9FIRM</name>
<dbReference type="NCBIfam" id="TIGR02832">
    <property type="entry name" value="spo_yunB"/>
    <property type="match status" value="1"/>
</dbReference>
<reference evidence="1" key="1">
    <citation type="journal article" date="2021" name="PeerJ">
        <title>Extensive microbial diversity within the chicken gut microbiome revealed by metagenomics and culture.</title>
        <authorList>
            <person name="Gilroy R."/>
            <person name="Ravi A."/>
            <person name="Getino M."/>
            <person name="Pursley I."/>
            <person name="Horton D.L."/>
            <person name="Alikhan N.F."/>
            <person name="Baker D."/>
            <person name="Gharbi K."/>
            <person name="Hall N."/>
            <person name="Watson M."/>
            <person name="Adriaenssens E.M."/>
            <person name="Foster-Nyarko E."/>
            <person name="Jarju S."/>
            <person name="Secka A."/>
            <person name="Antonio M."/>
            <person name="Oren A."/>
            <person name="Chaudhuri R.R."/>
            <person name="La Ragione R."/>
            <person name="Hildebrand F."/>
            <person name="Pallen M.J."/>
        </authorList>
    </citation>
    <scope>NUCLEOTIDE SEQUENCE</scope>
    <source>
        <strain evidence="1">CHK179-5677</strain>
    </source>
</reference>
<dbReference type="RefSeq" id="WP_304248153.1">
    <property type="nucleotide sequence ID" value="NZ_DYUC01000088.1"/>
</dbReference>
<sequence length="229" mass="25107">MEKWRRYFWPRWRFRRRVRRQGSGVQLLLSAAFGLVLAMLLIGFLDSKARPVIAAMAESRVKNIVTGMIEAEISETMAREAVAYDDIITFRTDSSGRITAFTSNSAEMNRLRTELLSAVIAQVDTLDTGNLGIPLGNLLPFSALAEKGLLLPVRIRSVGSADAVFEHVFTADGINQTHHQIMLNLSVPLTLLIPGGPLETQVSAQVCVAETVLVGEVPDTYLSLPKQSG</sequence>
<evidence type="ECO:0000313" key="2">
    <source>
        <dbReference type="Proteomes" id="UP000760668"/>
    </source>
</evidence>
<accession>A0A921MMT4</accession>
<dbReference type="Pfam" id="PF09560">
    <property type="entry name" value="Spore_YunB"/>
    <property type="match status" value="1"/>
</dbReference>
<protein>
    <submittedName>
        <fullName evidence="1">Sporulation protein YunB</fullName>
    </submittedName>
</protein>
<organism evidence="1 2">
    <name type="scientific">Pseudoflavonifractor capillosus</name>
    <dbReference type="NCBI Taxonomy" id="106588"/>
    <lineage>
        <taxon>Bacteria</taxon>
        <taxon>Bacillati</taxon>
        <taxon>Bacillota</taxon>
        <taxon>Clostridia</taxon>
        <taxon>Eubacteriales</taxon>
        <taxon>Oscillospiraceae</taxon>
        <taxon>Pseudoflavonifractor</taxon>
    </lineage>
</organism>
<proteinExistence type="predicted"/>